<dbReference type="GO" id="GO:0008477">
    <property type="term" value="F:purine nucleosidase activity"/>
    <property type="evidence" value="ECO:0007669"/>
    <property type="project" value="TreeGrafter"/>
</dbReference>
<dbReference type="CDD" id="cd00455">
    <property type="entry name" value="nuc_hydro"/>
    <property type="match status" value="1"/>
</dbReference>
<dbReference type="InterPro" id="IPR036452">
    <property type="entry name" value="Ribo_hydro-like"/>
</dbReference>
<gene>
    <name evidence="4" type="ORF">HXZ27_17935</name>
</gene>
<dbReference type="PANTHER" id="PTHR12304:SF4">
    <property type="entry name" value="URIDINE NUCLEOSIDASE"/>
    <property type="match status" value="1"/>
</dbReference>
<accession>A0A7H8XPT3</accession>
<organism evidence="4 5">
    <name type="scientific">Micromonospora carbonacea</name>
    <dbReference type="NCBI Taxonomy" id="47853"/>
    <lineage>
        <taxon>Bacteria</taxon>
        <taxon>Bacillati</taxon>
        <taxon>Actinomycetota</taxon>
        <taxon>Actinomycetes</taxon>
        <taxon>Micromonosporales</taxon>
        <taxon>Micromonosporaceae</taxon>
        <taxon>Micromonospora</taxon>
    </lineage>
</organism>
<dbReference type="SUPFAM" id="SSF53590">
    <property type="entry name" value="Nucleoside hydrolase"/>
    <property type="match status" value="1"/>
</dbReference>
<keyword evidence="2" id="KW-0326">Glycosidase</keyword>
<evidence type="ECO:0000256" key="2">
    <source>
        <dbReference type="ARBA" id="ARBA00023295"/>
    </source>
</evidence>
<proteinExistence type="predicted"/>
<dbReference type="AlphaFoldDB" id="A0A7H8XPT3"/>
<dbReference type="KEGG" id="mcab:HXZ27_17935"/>
<dbReference type="InterPro" id="IPR023186">
    <property type="entry name" value="IUNH"/>
</dbReference>
<dbReference type="GO" id="GO:0006152">
    <property type="term" value="P:purine nucleoside catabolic process"/>
    <property type="evidence" value="ECO:0007669"/>
    <property type="project" value="TreeGrafter"/>
</dbReference>
<dbReference type="EMBL" id="CP058322">
    <property type="protein sequence ID" value="QLD25862.1"/>
    <property type="molecule type" value="Genomic_DNA"/>
</dbReference>
<keyword evidence="1 4" id="KW-0378">Hydrolase</keyword>
<dbReference type="PANTHER" id="PTHR12304">
    <property type="entry name" value="INOSINE-URIDINE PREFERRING NUCLEOSIDE HYDROLASE"/>
    <property type="match status" value="1"/>
</dbReference>
<sequence length="344" mass="36952">MSAGRPPSRRRIIVDCDPGNGVPGADIDDGLALALAVASDAIQLDMITVVSGNTHRDQGYAVARTFVDLVGLDIPVHAGAGTALLEPSGPWRSRQDRVTRSDAVRAAWSAVPPPAPHDPGTAFDAAAEIVRHVRAHPGEITIVAIGPLTNVAQALQLDPGLPEVVREIVVMGGAFDVPGFLQELNFGIDPDAARIVLTSGCPITLLPLDATSQTLLRHQDLDLVDVERSALARYVVQTTRPWIDLAAAWRDIDGCLLHDPLAVALLVDPGIVTVEEMMVDVETRGTLTRGRPVAWTRENLRLHVGLDISRAKPVRIVKTVDNDRLLRTMFAAYHGWSDRAGSRA</sequence>
<evidence type="ECO:0000256" key="1">
    <source>
        <dbReference type="ARBA" id="ARBA00022801"/>
    </source>
</evidence>
<evidence type="ECO:0000259" key="3">
    <source>
        <dbReference type="Pfam" id="PF01156"/>
    </source>
</evidence>
<dbReference type="InterPro" id="IPR001910">
    <property type="entry name" value="Inosine/uridine_hydrolase_dom"/>
</dbReference>
<name>A0A7H8XPT3_9ACTN</name>
<protein>
    <submittedName>
        <fullName evidence="4">Nucleoside hydrolase</fullName>
    </submittedName>
</protein>
<evidence type="ECO:0000313" key="4">
    <source>
        <dbReference type="EMBL" id="QLD25862.1"/>
    </source>
</evidence>
<reference evidence="4 5" key="1">
    <citation type="submission" date="2020-07" db="EMBL/GenBank/DDBJ databases">
        <title>A bifunctional nitrone conjugated secondary metabolite targeting the ribosome.</title>
        <authorList>
            <person name="Limbrick E.M."/>
            <person name="Graf M."/>
            <person name="Derewacz D.K."/>
            <person name="Nguyen F."/>
            <person name="Spraggins J.M."/>
            <person name="Wieland M."/>
            <person name="Ynigez-Gutierrez A.E."/>
            <person name="Reisman B.J."/>
            <person name="Zinshteyn B."/>
            <person name="McCulloch K."/>
            <person name="Iverson T.M."/>
            <person name="Green R."/>
            <person name="Wilson D.N."/>
            <person name="Bachmann B.O."/>
        </authorList>
    </citation>
    <scope>NUCLEOTIDE SEQUENCE [LARGE SCALE GENOMIC DNA]</scope>
    <source>
        <strain evidence="5">aurantiaca</strain>
    </source>
</reference>
<dbReference type="GO" id="GO:0005829">
    <property type="term" value="C:cytosol"/>
    <property type="evidence" value="ECO:0007669"/>
    <property type="project" value="TreeGrafter"/>
</dbReference>
<dbReference type="Pfam" id="PF01156">
    <property type="entry name" value="IU_nuc_hydro"/>
    <property type="match status" value="1"/>
</dbReference>
<dbReference type="Gene3D" id="3.90.245.10">
    <property type="entry name" value="Ribonucleoside hydrolase-like"/>
    <property type="match status" value="1"/>
</dbReference>
<dbReference type="Proteomes" id="UP000509335">
    <property type="component" value="Chromosome"/>
</dbReference>
<evidence type="ECO:0000313" key="5">
    <source>
        <dbReference type="Proteomes" id="UP000509335"/>
    </source>
</evidence>
<feature type="domain" description="Inosine/uridine-preferring nucleoside hydrolase" evidence="3">
    <location>
        <begin position="12"/>
        <end position="326"/>
    </location>
</feature>